<reference evidence="1 2" key="1">
    <citation type="submission" date="2020-07" db="EMBL/GenBank/DDBJ databases">
        <title>Luteimonas sp. SJ-92.</title>
        <authorList>
            <person name="Huang X.-X."/>
            <person name="Xu L."/>
            <person name="Sun J.-Q."/>
        </authorList>
    </citation>
    <scope>NUCLEOTIDE SEQUENCE [LARGE SCALE GENOMIC DNA]</scope>
    <source>
        <strain evidence="1 2">SJ-92</strain>
    </source>
</reference>
<proteinExistence type="predicted"/>
<evidence type="ECO:0000313" key="1">
    <source>
        <dbReference type="EMBL" id="NZA27536.1"/>
    </source>
</evidence>
<keyword evidence="2" id="KW-1185">Reference proteome</keyword>
<accession>A0A853JDY6</accession>
<dbReference type="Proteomes" id="UP000578091">
    <property type="component" value="Unassembled WGS sequence"/>
</dbReference>
<protein>
    <submittedName>
        <fullName evidence="1">Uncharacterized protein</fullName>
    </submittedName>
</protein>
<gene>
    <name evidence="1" type="ORF">H0E84_14210</name>
</gene>
<comment type="caution">
    <text evidence="1">The sequence shown here is derived from an EMBL/GenBank/DDBJ whole genome shotgun (WGS) entry which is preliminary data.</text>
</comment>
<sequence length="114" mass="13014">MAELYVRVDGRAERIWEEAFVPGQEASEKRLPPEECIPYPDEARAQSVPVLEPGKAYSSTLWAALTVDGKSSARTYHAYFCMVDEGGRLEPYQVVWSDRLNDWDWASCGRGVRW</sequence>
<dbReference type="AlphaFoldDB" id="A0A853JDY6"/>
<dbReference type="EMBL" id="JACCKA010000079">
    <property type="protein sequence ID" value="NZA27536.1"/>
    <property type="molecule type" value="Genomic_DNA"/>
</dbReference>
<evidence type="ECO:0000313" key="2">
    <source>
        <dbReference type="Proteomes" id="UP000578091"/>
    </source>
</evidence>
<organism evidence="1 2">
    <name type="scientific">Luteimonas salinisoli</name>
    <dbReference type="NCBI Taxonomy" id="2752307"/>
    <lineage>
        <taxon>Bacteria</taxon>
        <taxon>Pseudomonadati</taxon>
        <taxon>Pseudomonadota</taxon>
        <taxon>Gammaproteobacteria</taxon>
        <taxon>Lysobacterales</taxon>
        <taxon>Lysobacteraceae</taxon>
        <taxon>Luteimonas</taxon>
    </lineage>
</organism>
<name>A0A853JDY6_9GAMM</name>